<feature type="domain" description="Ubiquitin-like" evidence="4">
    <location>
        <begin position="3"/>
        <end position="78"/>
    </location>
</feature>
<comment type="similarity">
    <text evidence="1">Belongs to the RAD23 family.</text>
</comment>
<keyword evidence="6" id="KW-1185">Reference proteome</keyword>
<dbReference type="GO" id="GO:0070628">
    <property type="term" value="F:proteasome binding"/>
    <property type="evidence" value="ECO:0000318"/>
    <property type="project" value="GO_Central"/>
</dbReference>
<feature type="compositionally biased region" description="Pro residues" evidence="2">
    <location>
        <begin position="93"/>
        <end position="104"/>
    </location>
</feature>
<sequence>MTRQLSIRSVKGNIYKIDVPEDATVGQAKEIFREQCDPEAKDITFIFKANRLDNSKLISSLDIKKTDFFIVHIVKKPAAPKPAEPAPAAVAPAPAPAPQTPAPAVPRAAPLPELVQPTQQNQFDMDALVSSPQFVTAVNSLEELGFKEEEATAALKAAKGNAELAYNFLEQGYIPSEQDIENQQNLINQLREKLTAEPSLIPQYILAIAAQHPDRAQQYMANPEQFLNDYGLDPNKFDIPQIKEQLNAASQEIENLAASGDFADAPDSFPQQEMNPMQARLSSYSPEEQEVLKRIFEIFPNQDQFTVIQVYEACGKDENQTVNCLLSMM</sequence>
<dbReference type="InParanoid" id="A2FIG9"/>
<dbReference type="GO" id="GO:0005829">
    <property type="term" value="C:cytosol"/>
    <property type="evidence" value="ECO:0000318"/>
    <property type="project" value="GO_Central"/>
</dbReference>
<evidence type="ECO:0000313" key="5">
    <source>
        <dbReference type="EMBL" id="EAX95286.1"/>
    </source>
</evidence>
<organism evidence="5 6">
    <name type="scientific">Trichomonas vaginalis (strain ATCC PRA-98 / G3)</name>
    <dbReference type="NCBI Taxonomy" id="412133"/>
    <lineage>
        <taxon>Eukaryota</taxon>
        <taxon>Metamonada</taxon>
        <taxon>Parabasalia</taxon>
        <taxon>Trichomonadida</taxon>
        <taxon>Trichomonadidae</taxon>
        <taxon>Trichomonas</taxon>
    </lineage>
</organism>
<dbReference type="GO" id="GO:0031593">
    <property type="term" value="F:polyubiquitin modification-dependent protein binding"/>
    <property type="evidence" value="ECO:0000318"/>
    <property type="project" value="GO_Central"/>
</dbReference>
<keyword evidence="1" id="KW-0539">Nucleus</keyword>
<dbReference type="SUPFAM" id="SSF101238">
    <property type="entry name" value="XPC-binding domain"/>
    <property type="match status" value="1"/>
</dbReference>
<dbReference type="GO" id="GO:0005654">
    <property type="term" value="C:nucleoplasm"/>
    <property type="evidence" value="ECO:0000318"/>
    <property type="project" value="GO_Central"/>
</dbReference>
<evidence type="ECO:0000256" key="1">
    <source>
        <dbReference type="RuleBase" id="RU367049"/>
    </source>
</evidence>
<comment type="subcellular location">
    <subcellularLocation>
        <location evidence="1">Nucleus</location>
    </subcellularLocation>
    <subcellularLocation>
        <location evidence="1">Cytoplasm</location>
    </subcellularLocation>
</comment>
<dbReference type="FunFam" id="3.10.20.90:FF:000546">
    <property type="entry name" value="UBA/TS-N domain containing protein"/>
    <property type="match status" value="1"/>
</dbReference>
<dbReference type="VEuPathDB" id="TrichDB:TVAG_270770"/>
<dbReference type="PROSITE" id="PS50053">
    <property type="entry name" value="UBIQUITIN_2"/>
    <property type="match status" value="1"/>
</dbReference>
<dbReference type="Gene3D" id="1.10.8.10">
    <property type="entry name" value="DNA helicase RuvA subunit, C-terminal domain"/>
    <property type="match status" value="2"/>
</dbReference>
<proteinExistence type="inferred from homology"/>
<evidence type="ECO:0000259" key="3">
    <source>
        <dbReference type="PROSITE" id="PS50030"/>
    </source>
</evidence>
<dbReference type="Proteomes" id="UP000001542">
    <property type="component" value="Unassembled WGS sequence"/>
</dbReference>
<dbReference type="SUPFAM" id="SSF54236">
    <property type="entry name" value="Ubiquitin-like"/>
    <property type="match status" value="1"/>
</dbReference>
<gene>
    <name evidence="5" type="ORF">TVAG_270770</name>
</gene>
<dbReference type="Pfam" id="PF11976">
    <property type="entry name" value="Rad60-SLD"/>
    <property type="match status" value="1"/>
</dbReference>
<dbReference type="PANTHER" id="PTHR10621">
    <property type="entry name" value="UV EXCISION REPAIR PROTEIN RAD23"/>
    <property type="match status" value="1"/>
</dbReference>
<keyword evidence="1" id="KW-0227">DNA damage</keyword>
<dbReference type="OrthoDB" id="419317at2759"/>
<dbReference type="RefSeq" id="XP_001308216.1">
    <property type="nucleotide sequence ID" value="XM_001308215.1"/>
</dbReference>
<protein>
    <recommendedName>
        <fullName evidence="1">UV excision repair protein RAD23</fullName>
    </recommendedName>
</protein>
<evidence type="ECO:0000259" key="4">
    <source>
        <dbReference type="PROSITE" id="PS50053"/>
    </source>
</evidence>
<dbReference type="KEGG" id="tva:4753031"/>
<dbReference type="EMBL" id="DS113813">
    <property type="protein sequence ID" value="EAX95286.1"/>
    <property type="molecule type" value="Genomic_DNA"/>
</dbReference>
<dbReference type="GO" id="GO:0003684">
    <property type="term" value="F:damaged DNA binding"/>
    <property type="evidence" value="ECO:0007669"/>
    <property type="project" value="UniProtKB-UniRule"/>
</dbReference>
<dbReference type="GO" id="GO:0043130">
    <property type="term" value="F:ubiquitin binding"/>
    <property type="evidence" value="ECO:0000318"/>
    <property type="project" value="GO_Central"/>
</dbReference>
<dbReference type="InterPro" id="IPR009060">
    <property type="entry name" value="UBA-like_sf"/>
</dbReference>
<dbReference type="SMART" id="SM00165">
    <property type="entry name" value="UBA"/>
    <property type="match status" value="2"/>
</dbReference>
<dbReference type="InterPro" id="IPR022617">
    <property type="entry name" value="Rad60/SUMO-like_dom"/>
</dbReference>
<accession>A2FIG9</accession>
<dbReference type="FunCoup" id="A2FIG9">
    <property type="interactions" value="738"/>
</dbReference>
<reference evidence="5" key="1">
    <citation type="submission" date="2006-10" db="EMBL/GenBank/DDBJ databases">
        <authorList>
            <person name="Amadeo P."/>
            <person name="Zhao Q."/>
            <person name="Wortman J."/>
            <person name="Fraser-Liggett C."/>
            <person name="Carlton J."/>
        </authorList>
    </citation>
    <scope>NUCLEOTIDE SEQUENCE</scope>
    <source>
        <strain evidence="5">G3</strain>
    </source>
</reference>
<dbReference type="Gene3D" id="3.10.20.90">
    <property type="entry name" value="Phosphatidylinositol 3-kinase Catalytic Subunit, Chain A, domain 1"/>
    <property type="match status" value="1"/>
</dbReference>
<feature type="region of interest" description="Disordered" evidence="2">
    <location>
        <begin position="79"/>
        <end position="104"/>
    </location>
</feature>
<dbReference type="VEuPathDB" id="TrichDB:TVAGG3_0014760"/>
<dbReference type="STRING" id="5722.A2FIG9"/>
<dbReference type="PANTHER" id="PTHR10621:SF0">
    <property type="entry name" value="UV EXCISION REPAIR PROTEIN RAD23"/>
    <property type="match status" value="1"/>
</dbReference>
<dbReference type="PROSITE" id="PS50030">
    <property type="entry name" value="UBA"/>
    <property type="match status" value="1"/>
</dbReference>
<dbReference type="Pfam" id="PF00627">
    <property type="entry name" value="UBA"/>
    <property type="match status" value="1"/>
</dbReference>
<dbReference type="SMART" id="SM00213">
    <property type="entry name" value="UBQ"/>
    <property type="match status" value="1"/>
</dbReference>
<dbReference type="PRINTS" id="PR01839">
    <property type="entry name" value="RAD23PROTEIN"/>
</dbReference>
<feature type="domain" description="UBA" evidence="3">
    <location>
        <begin position="129"/>
        <end position="172"/>
    </location>
</feature>
<dbReference type="GO" id="GO:0043161">
    <property type="term" value="P:proteasome-mediated ubiquitin-dependent protein catabolic process"/>
    <property type="evidence" value="ECO:0000318"/>
    <property type="project" value="GO_Central"/>
</dbReference>
<dbReference type="SUPFAM" id="SSF46934">
    <property type="entry name" value="UBA-like"/>
    <property type="match status" value="2"/>
</dbReference>
<dbReference type="InterPro" id="IPR000626">
    <property type="entry name" value="Ubiquitin-like_dom"/>
</dbReference>
<dbReference type="AlphaFoldDB" id="A2FIG9"/>
<keyword evidence="1" id="KW-0963">Cytoplasm</keyword>
<dbReference type="InterPro" id="IPR004806">
    <property type="entry name" value="Rad23"/>
</dbReference>
<dbReference type="GO" id="GO:0006289">
    <property type="term" value="P:nucleotide-excision repair"/>
    <property type="evidence" value="ECO:0007669"/>
    <property type="project" value="UniProtKB-UniRule"/>
</dbReference>
<dbReference type="InterPro" id="IPR015940">
    <property type="entry name" value="UBA"/>
</dbReference>
<dbReference type="InterPro" id="IPR029071">
    <property type="entry name" value="Ubiquitin-like_domsf"/>
</dbReference>
<keyword evidence="1" id="KW-0234">DNA repair</keyword>
<comment type="function">
    <text evidence="1">Multiubiquitin chain receptor involved in modulation of proteasomal degradation. Involved in nucleotide excision repair.</text>
</comment>
<evidence type="ECO:0000313" key="6">
    <source>
        <dbReference type="Proteomes" id="UP000001542"/>
    </source>
</evidence>
<dbReference type="SMR" id="A2FIG9"/>
<evidence type="ECO:0000256" key="2">
    <source>
        <dbReference type="SAM" id="MobiDB-lite"/>
    </source>
</evidence>
<dbReference type="InterPro" id="IPR036353">
    <property type="entry name" value="XPC-bd_sf"/>
</dbReference>
<reference evidence="5" key="2">
    <citation type="journal article" date="2007" name="Science">
        <title>Draft genome sequence of the sexually transmitted pathogen Trichomonas vaginalis.</title>
        <authorList>
            <person name="Carlton J.M."/>
            <person name="Hirt R.P."/>
            <person name="Silva J.C."/>
            <person name="Delcher A.L."/>
            <person name="Schatz M."/>
            <person name="Zhao Q."/>
            <person name="Wortman J.R."/>
            <person name="Bidwell S.L."/>
            <person name="Alsmark U.C.M."/>
            <person name="Besteiro S."/>
            <person name="Sicheritz-Ponten T."/>
            <person name="Noel C.J."/>
            <person name="Dacks J.B."/>
            <person name="Foster P.G."/>
            <person name="Simillion C."/>
            <person name="Van de Peer Y."/>
            <person name="Miranda-Saavedra D."/>
            <person name="Barton G.J."/>
            <person name="Westrop G.D."/>
            <person name="Mueller S."/>
            <person name="Dessi D."/>
            <person name="Fiori P.L."/>
            <person name="Ren Q."/>
            <person name="Paulsen I."/>
            <person name="Zhang H."/>
            <person name="Bastida-Corcuera F.D."/>
            <person name="Simoes-Barbosa A."/>
            <person name="Brown M.T."/>
            <person name="Hayes R.D."/>
            <person name="Mukherjee M."/>
            <person name="Okumura C.Y."/>
            <person name="Schneider R."/>
            <person name="Smith A.J."/>
            <person name="Vanacova S."/>
            <person name="Villalvazo M."/>
            <person name="Haas B.J."/>
            <person name="Pertea M."/>
            <person name="Feldblyum T.V."/>
            <person name="Utterback T.R."/>
            <person name="Shu C.L."/>
            <person name="Osoegawa K."/>
            <person name="de Jong P.J."/>
            <person name="Hrdy I."/>
            <person name="Horvathova L."/>
            <person name="Zubacova Z."/>
            <person name="Dolezal P."/>
            <person name="Malik S.B."/>
            <person name="Logsdon J.M. Jr."/>
            <person name="Henze K."/>
            <person name="Gupta A."/>
            <person name="Wang C.C."/>
            <person name="Dunne R.L."/>
            <person name="Upcroft J.A."/>
            <person name="Upcroft P."/>
            <person name="White O."/>
            <person name="Salzberg S.L."/>
            <person name="Tang P."/>
            <person name="Chiu C.-H."/>
            <person name="Lee Y.-S."/>
            <person name="Embley T.M."/>
            <person name="Coombs G.H."/>
            <person name="Mottram J.C."/>
            <person name="Tachezy J."/>
            <person name="Fraser-Liggett C.M."/>
            <person name="Johnson P.J."/>
        </authorList>
    </citation>
    <scope>NUCLEOTIDE SEQUENCE [LARGE SCALE GENOMIC DNA]</scope>
    <source>
        <strain evidence="5">G3</strain>
    </source>
</reference>
<name>A2FIG9_TRIV3</name>